<comment type="catalytic activity">
    <reaction evidence="6 8">
        <text>dCMP + ATP = dCDP + ADP</text>
        <dbReference type="Rhea" id="RHEA:25094"/>
        <dbReference type="ChEBI" id="CHEBI:30616"/>
        <dbReference type="ChEBI" id="CHEBI:57566"/>
        <dbReference type="ChEBI" id="CHEBI:58593"/>
        <dbReference type="ChEBI" id="CHEBI:456216"/>
        <dbReference type="EC" id="2.7.4.25"/>
    </reaction>
</comment>
<dbReference type="SUPFAM" id="SSF52540">
    <property type="entry name" value="P-loop containing nucleoside triphosphate hydrolases"/>
    <property type="match status" value="1"/>
</dbReference>
<reference evidence="10 11" key="1">
    <citation type="journal article" date="2017" name="ISME J.">
        <title>An acid-tolerant ammonia-oxidizing ?-proteobacterium from soil.</title>
        <authorList>
            <person name="Hayatsu M."/>
            <person name="Tago K."/>
            <person name="Uchiyama I."/>
            <person name="Toyoda A."/>
            <person name="Wang Y."/>
            <person name="Shimomura Y."/>
            <person name="Okubo T."/>
            <person name="Kurisu F."/>
            <person name="Hirono Y."/>
            <person name="Nonaka K."/>
            <person name="Akiyama H."/>
            <person name="Itoh T."/>
            <person name="Takami H."/>
        </authorList>
    </citation>
    <scope>NUCLEOTIDE SEQUENCE [LARGE SCALE GENOMIC DNA]</scope>
    <source>
        <strain evidence="10 11">TAO100</strain>
    </source>
</reference>
<dbReference type="KEGG" id="ntt:TAO_0871"/>
<keyword evidence="4 8" id="KW-0418">Kinase</keyword>
<dbReference type="InterPro" id="IPR003136">
    <property type="entry name" value="Cytidylate_kin"/>
</dbReference>
<evidence type="ECO:0000256" key="2">
    <source>
        <dbReference type="ARBA" id="ARBA00022679"/>
    </source>
</evidence>
<evidence type="ECO:0000256" key="4">
    <source>
        <dbReference type="ARBA" id="ARBA00022777"/>
    </source>
</evidence>
<keyword evidence="2 8" id="KW-0808">Transferase</keyword>
<feature type="domain" description="Cytidylate kinase" evidence="9">
    <location>
        <begin position="10"/>
        <end position="221"/>
    </location>
</feature>
<dbReference type="InterPro" id="IPR027417">
    <property type="entry name" value="P-loop_NTPase"/>
</dbReference>
<dbReference type="InterPro" id="IPR011994">
    <property type="entry name" value="Cytidylate_kinase_dom"/>
</dbReference>
<dbReference type="Proteomes" id="UP000243679">
    <property type="component" value="Chromosome"/>
</dbReference>
<protein>
    <recommendedName>
        <fullName evidence="8">Cytidylate kinase</fullName>
        <shortName evidence="8">CK</shortName>
        <ecNumber evidence="8">2.7.4.25</ecNumber>
    </recommendedName>
    <alternativeName>
        <fullName evidence="8">Cytidine monophosphate kinase</fullName>
        <shortName evidence="8">CMP kinase</shortName>
    </alternativeName>
</protein>
<evidence type="ECO:0000313" key="10">
    <source>
        <dbReference type="EMBL" id="BAW80241.1"/>
    </source>
</evidence>
<dbReference type="Pfam" id="PF02224">
    <property type="entry name" value="Cytidylate_kin"/>
    <property type="match status" value="1"/>
</dbReference>
<keyword evidence="11" id="KW-1185">Reference proteome</keyword>
<dbReference type="GO" id="GO:0005524">
    <property type="term" value="F:ATP binding"/>
    <property type="evidence" value="ECO:0007669"/>
    <property type="project" value="UniProtKB-UniRule"/>
</dbReference>
<accession>A0A1Q2SM92</accession>
<evidence type="ECO:0000256" key="7">
    <source>
        <dbReference type="ARBA" id="ARBA00048478"/>
    </source>
</evidence>
<evidence type="ECO:0000256" key="3">
    <source>
        <dbReference type="ARBA" id="ARBA00022741"/>
    </source>
</evidence>
<comment type="similarity">
    <text evidence="1 8">Belongs to the cytidylate kinase family. Type 1 subfamily.</text>
</comment>
<dbReference type="CDD" id="cd02020">
    <property type="entry name" value="CMPK"/>
    <property type="match status" value="1"/>
</dbReference>
<dbReference type="GO" id="GO:0015949">
    <property type="term" value="P:nucleobase-containing small molecule interconversion"/>
    <property type="evidence" value="ECO:0007669"/>
    <property type="project" value="TreeGrafter"/>
</dbReference>
<dbReference type="PANTHER" id="PTHR21299:SF2">
    <property type="entry name" value="CYTIDYLATE KINASE"/>
    <property type="match status" value="1"/>
</dbReference>
<dbReference type="EMBL" id="AP014836">
    <property type="protein sequence ID" value="BAW80241.1"/>
    <property type="molecule type" value="Genomic_DNA"/>
</dbReference>
<dbReference type="RefSeq" id="WP_096526808.1">
    <property type="nucleotide sequence ID" value="NZ_AP014836.1"/>
</dbReference>
<evidence type="ECO:0000259" key="9">
    <source>
        <dbReference type="Pfam" id="PF02224"/>
    </source>
</evidence>
<comment type="subcellular location">
    <subcellularLocation>
        <location evidence="8">Cytoplasm</location>
    </subcellularLocation>
</comment>
<dbReference type="OrthoDB" id="9807434at2"/>
<organism evidence="10 11">
    <name type="scientific">Candidatus Nitrosoglobus terrae</name>
    <dbReference type="NCBI Taxonomy" id="1630141"/>
    <lineage>
        <taxon>Bacteria</taxon>
        <taxon>Pseudomonadati</taxon>
        <taxon>Pseudomonadota</taxon>
        <taxon>Gammaproteobacteria</taxon>
        <taxon>Chromatiales</taxon>
        <taxon>Chromatiaceae</taxon>
        <taxon>Candidatus Nitrosoglobus</taxon>
    </lineage>
</organism>
<name>A0A1Q2SM92_9GAMM</name>
<comment type="catalytic activity">
    <reaction evidence="7 8">
        <text>CMP + ATP = CDP + ADP</text>
        <dbReference type="Rhea" id="RHEA:11600"/>
        <dbReference type="ChEBI" id="CHEBI:30616"/>
        <dbReference type="ChEBI" id="CHEBI:58069"/>
        <dbReference type="ChEBI" id="CHEBI:60377"/>
        <dbReference type="ChEBI" id="CHEBI:456216"/>
        <dbReference type="EC" id="2.7.4.25"/>
    </reaction>
</comment>
<dbReference type="GO" id="GO:0005829">
    <property type="term" value="C:cytosol"/>
    <property type="evidence" value="ECO:0007669"/>
    <property type="project" value="TreeGrafter"/>
</dbReference>
<dbReference type="NCBIfam" id="TIGR00017">
    <property type="entry name" value="cmk"/>
    <property type="match status" value="1"/>
</dbReference>
<dbReference type="PANTHER" id="PTHR21299">
    <property type="entry name" value="CYTIDYLATE KINASE/PANTOATE-BETA-ALANINE LIGASE"/>
    <property type="match status" value="1"/>
</dbReference>
<evidence type="ECO:0000256" key="5">
    <source>
        <dbReference type="ARBA" id="ARBA00022840"/>
    </source>
</evidence>
<evidence type="ECO:0000313" key="11">
    <source>
        <dbReference type="Proteomes" id="UP000243679"/>
    </source>
</evidence>
<sequence length="242" mass="26906">MQESDKAPVITVDGPSGSGKGTLAQLLAQHLGWHYLDSGALYRVLALAANHQGITLSNQEDLGSLVQNLDVQFASDSARALIRVFLDGVDVSDIIRSEDCGNIASKIAVLPKIREILLVWQRDFHKAPGLVTDGRDMGTVVFPEAVLKIFLTANSQERAKRRYKQLKEKGIEANLCLLEREIAERDERDYKRDNAPLKQANDAIILDSTKLAIEDIFQQVLLWLPDKLQVYKGQPKAFNTEG</sequence>
<feature type="binding site" evidence="8">
    <location>
        <begin position="14"/>
        <end position="22"/>
    </location>
    <ligand>
        <name>ATP</name>
        <dbReference type="ChEBI" id="CHEBI:30616"/>
    </ligand>
</feature>
<dbReference type="GO" id="GO:0036431">
    <property type="term" value="F:dCMP kinase activity"/>
    <property type="evidence" value="ECO:0007669"/>
    <property type="project" value="InterPro"/>
</dbReference>
<keyword evidence="5 8" id="KW-0067">ATP-binding</keyword>
<keyword evidence="3 8" id="KW-0547">Nucleotide-binding</keyword>
<proteinExistence type="inferred from homology"/>
<dbReference type="HAMAP" id="MF_00238">
    <property type="entry name" value="Cytidyl_kinase_type1"/>
    <property type="match status" value="1"/>
</dbReference>
<dbReference type="EC" id="2.7.4.25" evidence="8"/>
<evidence type="ECO:0000256" key="1">
    <source>
        <dbReference type="ARBA" id="ARBA00009427"/>
    </source>
</evidence>
<keyword evidence="8" id="KW-0963">Cytoplasm</keyword>
<dbReference type="GO" id="GO:0036430">
    <property type="term" value="F:CMP kinase activity"/>
    <property type="evidence" value="ECO:0007669"/>
    <property type="project" value="RHEA"/>
</dbReference>
<dbReference type="AlphaFoldDB" id="A0A1Q2SM92"/>
<dbReference type="GO" id="GO:0006220">
    <property type="term" value="P:pyrimidine nucleotide metabolic process"/>
    <property type="evidence" value="ECO:0007669"/>
    <property type="project" value="UniProtKB-UniRule"/>
</dbReference>
<evidence type="ECO:0000256" key="8">
    <source>
        <dbReference type="HAMAP-Rule" id="MF_00238"/>
    </source>
</evidence>
<dbReference type="Gene3D" id="3.40.50.300">
    <property type="entry name" value="P-loop containing nucleotide triphosphate hydrolases"/>
    <property type="match status" value="1"/>
</dbReference>
<evidence type="ECO:0000256" key="6">
    <source>
        <dbReference type="ARBA" id="ARBA00047615"/>
    </source>
</evidence>
<gene>
    <name evidence="8" type="primary">cmk</name>
    <name evidence="10" type="ORF">TAO_0871</name>
</gene>